<reference evidence="1 2" key="1">
    <citation type="submission" date="2015-08" db="EMBL/GenBank/DDBJ databases">
        <title>Genome sequencing of Penicillium nordicum.</title>
        <authorList>
            <person name="Nguyen H.D."/>
            <person name="Seifert K.A."/>
        </authorList>
    </citation>
    <scope>NUCLEOTIDE SEQUENCE [LARGE SCALE GENOMIC DNA]</scope>
    <source>
        <strain evidence="1 2">DAOMC 185683</strain>
    </source>
</reference>
<dbReference type="Proteomes" id="UP000037696">
    <property type="component" value="Unassembled WGS sequence"/>
</dbReference>
<evidence type="ECO:0000313" key="2">
    <source>
        <dbReference type="Proteomes" id="UP000037696"/>
    </source>
</evidence>
<dbReference type="EMBL" id="LHQQ01000061">
    <property type="protein sequence ID" value="KOS44426.1"/>
    <property type="molecule type" value="Genomic_DNA"/>
</dbReference>
<keyword evidence="2" id="KW-1185">Reference proteome</keyword>
<dbReference type="AlphaFoldDB" id="A0A0M8P329"/>
<comment type="caution">
    <text evidence="1">The sequence shown here is derived from an EMBL/GenBank/DDBJ whole genome shotgun (WGS) entry which is preliminary data.</text>
</comment>
<gene>
    <name evidence="1" type="ORF">ACN38_g4657</name>
</gene>
<proteinExistence type="predicted"/>
<dbReference type="OrthoDB" id="4366365at2759"/>
<organism evidence="1 2">
    <name type="scientific">Penicillium nordicum</name>
    <dbReference type="NCBI Taxonomy" id="229535"/>
    <lineage>
        <taxon>Eukaryota</taxon>
        <taxon>Fungi</taxon>
        <taxon>Dikarya</taxon>
        <taxon>Ascomycota</taxon>
        <taxon>Pezizomycotina</taxon>
        <taxon>Eurotiomycetes</taxon>
        <taxon>Eurotiomycetidae</taxon>
        <taxon>Eurotiales</taxon>
        <taxon>Aspergillaceae</taxon>
        <taxon>Penicillium</taxon>
    </lineage>
</organism>
<protein>
    <submittedName>
        <fullName evidence="1">Uncharacterized protein</fullName>
    </submittedName>
</protein>
<dbReference type="STRING" id="229535.A0A0M8P329"/>
<name>A0A0M8P329_9EURO</name>
<accession>A0A0M8P329</accession>
<sequence>MANLTDRCYTNHALDQFLKHLLDVGIKKIIRIGGRSQATELEGKNLRVISKNISKTRVEPQTLGQTYSELEETMKIAGFSTKPLHQSRNGATWNGMQQFLRLKWPMIHEQLDLMDAEGYQMVTEDPLLNWLGVKSMNCSKYGDMDEADHELLENLTRTAERNIHHLSKSERRILATSWFRQWCENESASLFEVVKSAEGLR</sequence>
<evidence type="ECO:0000313" key="1">
    <source>
        <dbReference type="EMBL" id="KOS44426.1"/>
    </source>
</evidence>